<dbReference type="EMBL" id="JAMBED010000102">
    <property type="protein sequence ID" value="MCL1553681.1"/>
    <property type="molecule type" value="Genomic_DNA"/>
</dbReference>
<dbReference type="SMART" id="SM01351">
    <property type="entry name" value="Aspzincin_M35"/>
    <property type="match status" value="1"/>
</dbReference>
<dbReference type="InterPro" id="IPR029463">
    <property type="entry name" value="Lys_MEP"/>
</dbReference>
<reference evidence="2" key="1">
    <citation type="submission" date="2022-04" db="EMBL/GenBank/DDBJ databases">
        <title>Genomic comparison of 19 strains of Xanthomonas nasturtii, a newly emerging watercress pathogen.</title>
        <authorList>
            <person name="Harrison J."/>
            <person name="Greer S."/>
            <person name="Hussain R."/>
            <person name="Lascelles D."/>
            <person name="Roberts M."/>
            <person name="Carter B."/>
            <person name="Bryning A."/>
            <person name="Carroll S."/>
            <person name="Aspin A."/>
            <person name="Cruz L."/>
            <person name="Cruz J."/>
            <person name="Grant M."/>
            <person name="Vicente J."/>
            <person name="Studholme D.J."/>
        </authorList>
    </citation>
    <scope>NUCLEOTIDE SEQUENCE</scope>
    <source>
        <strain evidence="2">10016B</strain>
    </source>
</reference>
<accession>A0ABT0LWG6</accession>
<feature type="domain" description="Lysine-specific metallo-endopeptidase" evidence="1">
    <location>
        <begin position="48"/>
        <end position="206"/>
    </location>
</feature>
<dbReference type="Gene3D" id="3.40.390.10">
    <property type="entry name" value="Collagenase (Catalytic Domain)"/>
    <property type="match status" value="1"/>
</dbReference>
<organism evidence="2 3">
    <name type="scientific">Xanthomonas nasturtii</name>
    <dbReference type="NCBI Taxonomy" id="1843581"/>
    <lineage>
        <taxon>Bacteria</taxon>
        <taxon>Pseudomonadati</taxon>
        <taxon>Pseudomonadota</taxon>
        <taxon>Gammaproteobacteria</taxon>
        <taxon>Lysobacterales</taxon>
        <taxon>Lysobacteraceae</taxon>
        <taxon>Xanthomonas</taxon>
    </lineage>
</organism>
<dbReference type="SUPFAM" id="SSF55486">
    <property type="entry name" value="Metalloproteases ('zincins'), catalytic domain"/>
    <property type="match status" value="1"/>
</dbReference>
<dbReference type="Pfam" id="PF14521">
    <property type="entry name" value="Aspzincin_M35"/>
    <property type="match status" value="1"/>
</dbReference>
<keyword evidence="3" id="KW-1185">Reference proteome</keyword>
<dbReference type="Proteomes" id="UP001167357">
    <property type="component" value="Unassembled WGS sequence"/>
</dbReference>
<sequence>MQAAQVCNSSQQSAVQEAVLNAGALALQTVTYTQSLLQYDANAIFVFNQTPRYTKWYGAYGDPNDMSSPNGMINGEIAWRLHVNAIRLGKVQGQLPNAPVVSATCSCDKQGKVDPATTIAWVNAAEPYVINICPLFFTLPAIGNAQNSDSKAGTILHEVSHFNDGYTAGTSDLGDPNNPVEEAKFMAGAARDLAADNAYNVEYYSSNLEGDQ</sequence>
<comment type="caution">
    <text evidence="2">The sequence shown here is derived from an EMBL/GenBank/DDBJ whole genome shotgun (WGS) entry which is preliminary data.</text>
</comment>
<protein>
    <submittedName>
        <fullName evidence="2">M35 family metallo-endopeptidase</fullName>
        <ecNumber evidence="2">3.4.24.-</ecNumber>
    </submittedName>
</protein>
<dbReference type="RefSeq" id="WP_249048591.1">
    <property type="nucleotide sequence ID" value="NZ_JAMBEC010000099.1"/>
</dbReference>
<dbReference type="InterPro" id="IPR024079">
    <property type="entry name" value="MetalloPept_cat_dom_sf"/>
</dbReference>
<proteinExistence type="predicted"/>
<dbReference type="GO" id="GO:0016787">
    <property type="term" value="F:hydrolase activity"/>
    <property type="evidence" value="ECO:0007669"/>
    <property type="project" value="UniProtKB-KW"/>
</dbReference>
<gene>
    <name evidence="2" type="ORF">M3O51_20900</name>
</gene>
<evidence type="ECO:0000259" key="1">
    <source>
        <dbReference type="SMART" id="SM01351"/>
    </source>
</evidence>
<keyword evidence="2" id="KW-0378">Hydrolase</keyword>
<dbReference type="EC" id="3.4.24.-" evidence="2"/>
<evidence type="ECO:0000313" key="3">
    <source>
        <dbReference type="Proteomes" id="UP001167357"/>
    </source>
</evidence>
<evidence type="ECO:0000313" key="2">
    <source>
        <dbReference type="EMBL" id="MCL1553681.1"/>
    </source>
</evidence>
<name>A0ABT0LWG6_9XANT</name>